<dbReference type="AlphaFoldDB" id="A0AAN7YI88"/>
<feature type="region of interest" description="Disordered" evidence="1">
    <location>
        <begin position="1"/>
        <end position="25"/>
    </location>
</feature>
<dbReference type="InterPro" id="IPR036786">
    <property type="entry name" value="Ribosome_mat_SBDS_N_sf"/>
</dbReference>
<organism evidence="3 4">
    <name type="scientific">Meristemomyces frigidus</name>
    <dbReference type="NCBI Taxonomy" id="1508187"/>
    <lineage>
        <taxon>Eukaryota</taxon>
        <taxon>Fungi</taxon>
        <taxon>Dikarya</taxon>
        <taxon>Ascomycota</taxon>
        <taxon>Pezizomycotina</taxon>
        <taxon>Dothideomycetes</taxon>
        <taxon>Dothideomycetidae</taxon>
        <taxon>Mycosphaerellales</taxon>
        <taxon>Teratosphaeriaceae</taxon>
        <taxon>Meristemomyces</taxon>
    </lineage>
</organism>
<evidence type="ECO:0000259" key="2">
    <source>
        <dbReference type="Pfam" id="PF01172"/>
    </source>
</evidence>
<reference evidence="3" key="1">
    <citation type="submission" date="2023-08" db="EMBL/GenBank/DDBJ databases">
        <title>Black Yeasts Isolated from many extreme environments.</title>
        <authorList>
            <person name="Coleine C."/>
            <person name="Stajich J.E."/>
            <person name="Selbmann L."/>
        </authorList>
    </citation>
    <scope>NUCLEOTIDE SEQUENCE</scope>
    <source>
        <strain evidence="3">CCFEE 5401</strain>
    </source>
</reference>
<feature type="domain" description="Ribosome maturation protein SDO1/SBDS N-terminal" evidence="2">
    <location>
        <begin position="7"/>
        <end position="105"/>
    </location>
</feature>
<protein>
    <recommendedName>
        <fullName evidence="2">Ribosome maturation protein SDO1/SBDS N-terminal domain-containing protein</fullName>
    </recommendedName>
</protein>
<comment type="caution">
    <text evidence="3">The sequence shown here is derived from an EMBL/GenBank/DDBJ whole genome shotgun (WGS) entry which is preliminary data.</text>
</comment>
<dbReference type="Pfam" id="PF01172">
    <property type="entry name" value="SBDS_N"/>
    <property type="match status" value="1"/>
</dbReference>
<evidence type="ECO:0000313" key="4">
    <source>
        <dbReference type="Proteomes" id="UP001310890"/>
    </source>
</evidence>
<evidence type="ECO:0000256" key="1">
    <source>
        <dbReference type="SAM" id="MobiDB-lite"/>
    </source>
</evidence>
<sequence>MHKKGGVTKVHYKGQGGAKSSDHPEDFIIIVESGEDVKQWREDKTKPLTDVVESFDVFVTHKHGNQGQMDRASKGQLEAEFGTSKDVDVVSKILEAGNIIEGSNKESKGMTNVSNGGGSVRE</sequence>
<dbReference type="Gene3D" id="3.30.1250.10">
    <property type="entry name" value="Ribosome maturation protein SBDS, N-terminal domain"/>
    <property type="match status" value="1"/>
</dbReference>
<name>A0AAN7YI88_9PEZI</name>
<dbReference type="Proteomes" id="UP001310890">
    <property type="component" value="Unassembled WGS sequence"/>
</dbReference>
<dbReference type="InterPro" id="IPR019783">
    <property type="entry name" value="SDO1/SBDS_N"/>
</dbReference>
<dbReference type="SUPFAM" id="SSF89895">
    <property type="entry name" value="FYSH domain"/>
    <property type="match status" value="1"/>
</dbReference>
<feature type="compositionally biased region" description="Basic residues" evidence="1">
    <location>
        <begin position="1"/>
        <end position="12"/>
    </location>
</feature>
<evidence type="ECO:0000313" key="3">
    <source>
        <dbReference type="EMBL" id="KAK5115680.1"/>
    </source>
</evidence>
<feature type="region of interest" description="Disordered" evidence="1">
    <location>
        <begin position="103"/>
        <end position="122"/>
    </location>
</feature>
<accession>A0AAN7YI88</accession>
<proteinExistence type="predicted"/>
<dbReference type="EMBL" id="JAVRRL010000011">
    <property type="protein sequence ID" value="KAK5115680.1"/>
    <property type="molecule type" value="Genomic_DNA"/>
</dbReference>
<gene>
    <name evidence="3" type="ORF">LTR62_000769</name>
</gene>